<gene>
    <name evidence="1" type="ORF">DAETH_24380</name>
</gene>
<evidence type="ECO:0000313" key="2">
    <source>
        <dbReference type="Proteomes" id="UP001064971"/>
    </source>
</evidence>
<dbReference type="RefSeq" id="WP_264775164.1">
    <property type="nucleotide sequence ID" value="NZ_AP026560.1"/>
</dbReference>
<dbReference type="Proteomes" id="UP001064971">
    <property type="component" value="Chromosome"/>
</dbReference>
<protein>
    <submittedName>
        <fullName evidence="1">Uncharacterized protein</fullName>
    </submittedName>
</protein>
<reference evidence="1" key="1">
    <citation type="submission" date="2022-07" db="EMBL/GenBank/DDBJ databases">
        <title>Complete Genome Sequence of the Radioresistant Bacterium Deinococcus aetherius ST0316, Isolated from the Air Dust collected in Lower Stratosphere above Japan.</title>
        <authorList>
            <person name="Satoh K."/>
            <person name="Hagiwara K."/>
            <person name="Katsumata K."/>
            <person name="Kubo A."/>
            <person name="Yokobori S."/>
            <person name="Yamagishi A."/>
            <person name="Oono Y."/>
            <person name="Narumi I."/>
        </authorList>
    </citation>
    <scope>NUCLEOTIDE SEQUENCE</scope>
    <source>
        <strain evidence="1">ST0316</strain>
    </source>
</reference>
<organism evidence="1 2">
    <name type="scientific">Deinococcus aetherius</name>
    <dbReference type="NCBI Taxonomy" id="200252"/>
    <lineage>
        <taxon>Bacteria</taxon>
        <taxon>Thermotogati</taxon>
        <taxon>Deinococcota</taxon>
        <taxon>Deinococci</taxon>
        <taxon>Deinococcales</taxon>
        <taxon>Deinococcaceae</taxon>
        <taxon>Deinococcus</taxon>
    </lineage>
</organism>
<proteinExistence type="predicted"/>
<accession>A0ABM8AFB1</accession>
<evidence type="ECO:0000313" key="1">
    <source>
        <dbReference type="EMBL" id="BDP42469.1"/>
    </source>
</evidence>
<name>A0ABM8AFB1_9DEIO</name>
<dbReference type="EMBL" id="AP026560">
    <property type="protein sequence ID" value="BDP42469.1"/>
    <property type="molecule type" value="Genomic_DNA"/>
</dbReference>
<keyword evidence="2" id="KW-1185">Reference proteome</keyword>
<sequence length="113" mass="12531">MLAFVICEALDGKVWQAEARFLVRSARDLRALLDSAGLGDRGHQPDVSVTVRGDLLMEDRRVSGRTVLTTEEVARLAAVAEPNERAQLTAWHAFARTLEDAGRPARLIFWFVG</sequence>